<accession>A0A653AKF7</accession>
<gene>
    <name evidence="2" type="ORF">TRIP_D450015</name>
</gene>
<protein>
    <submittedName>
        <fullName evidence="2">Glucosamine-6-phosphate isomerase</fullName>
    </submittedName>
</protein>
<dbReference type="GO" id="GO:0005975">
    <property type="term" value="P:carbohydrate metabolic process"/>
    <property type="evidence" value="ECO:0007669"/>
    <property type="project" value="InterPro"/>
</dbReference>
<dbReference type="PANTHER" id="PTHR11280">
    <property type="entry name" value="GLUCOSAMINE-6-PHOSPHATE ISOMERASE"/>
    <property type="match status" value="1"/>
</dbReference>
<dbReference type="GO" id="GO:0016853">
    <property type="term" value="F:isomerase activity"/>
    <property type="evidence" value="ECO:0007669"/>
    <property type="project" value="UniProtKB-KW"/>
</dbReference>
<evidence type="ECO:0000259" key="1">
    <source>
        <dbReference type="Pfam" id="PF01182"/>
    </source>
</evidence>
<dbReference type="GO" id="GO:0005737">
    <property type="term" value="C:cytoplasm"/>
    <property type="evidence" value="ECO:0007669"/>
    <property type="project" value="TreeGrafter"/>
</dbReference>
<dbReference type="EMBL" id="UPXZ01000040">
    <property type="protein sequence ID" value="VBB48560.1"/>
    <property type="molecule type" value="Genomic_DNA"/>
</dbReference>
<dbReference type="GO" id="GO:0006046">
    <property type="term" value="P:N-acetylglucosamine catabolic process"/>
    <property type="evidence" value="ECO:0007669"/>
    <property type="project" value="TreeGrafter"/>
</dbReference>
<sequence length="264" mass="30121">MLYTEINSNPIVFLKDKIQVHIFNSREDMGKKAAEDTAAKIKEILQEKNEVNMIFAAAPSQNEFLKYLVNDLSIPWEKINAFHMDEYIGLSANAPQGFGNFLKERLFEKVPFKSVQYINGLVEDIQVECDRYEKLLMDYPVDIVCLGIGENGHIAFNDPPVADFNDKVLVKEVELDPSCRQQQVNENCFTSIDLVPLKAITLTIPALMKAKYMFCVVPSANKAKAVYETLHHKISEKYPATILRTKEDMKLYLDKDSASLLIYQ</sequence>
<dbReference type="InterPro" id="IPR004547">
    <property type="entry name" value="Glucosamine6P_isomerase"/>
</dbReference>
<dbReference type="Pfam" id="PF01182">
    <property type="entry name" value="Glucosamine_iso"/>
    <property type="match status" value="1"/>
</dbReference>
<proteinExistence type="predicted"/>
<dbReference type="InterPro" id="IPR006148">
    <property type="entry name" value="Glc/Gal-6P_isomerase"/>
</dbReference>
<dbReference type="PANTHER" id="PTHR11280:SF6">
    <property type="entry name" value="GLUCOSAMINE-6-PHOSPHATE ISOMERASE NAGB"/>
    <property type="match status" value="1"/>
</dbReference>
<keyword evidence="2" id="KW-0413">Isomerase</keyword>
<name>A0A653AKF7_9BACT</name>
<dbReference type="GO" id="GO:0019262">
    <property type="term" value="P:N-acetylneuraminate catabolic process"/>
    <property type="evidence" value="ECO:0007669"/>
    <property type="project" value="TreeGrafter"/>
</dbReference>
<dbReference type="GO" id="GO:0006043">
    <property type="term" value="P:glucosamine catabolic process"/>
    <property type="evidence" value="ECO:0007669"/>
    <property type="project" value="TreeGrafter"/>
</dbReference>
<reference evidence="2" key="1">
    <citation type="submission" date="2018-07" db="EMBL/GenBank/DDBJ databases">
        <authorList>
            <consortium name="Genoscope - CEA"/>
            <person name="William W."/>
        </authorList>
    </citation>
    <scope>NUCLEOTIDE SEQUENCE</scope>
    <source>
        <strain evidence="2">IK1</strain>
    </source>
</reference>
<dbReference type="SUPFAM" id="SSF100950">
    <property type="entry name" value="NagB/RpiA/CoA transferase-like"/>
    <property type="match status" value="1"/>
</dbReference>
<dbReference type="GO" id="GO:0004342">
    <property type="term" value="F:glucosamine-6-phosphate deaminase activity"/>
    <property type="evidence" value="ECO:0007669"/>
    <property type="project" value="InterPro"/>
</dbReference>
<dbReference type="InterPro" id="IPR037171">
    <property type="entry name" value="NagB/RpiA_transferase-like"/>
</dbReference>
<dbReference type="AlphaFoldDB" id="A0A653AKF7"/>
<feature type="domain" description="Glucosamine/galactosamine-6-phosphate isomerase" evidence="1">
    <location>
        <begin position="25"/>
        <end position="246"/>
    </location>
</feature>
<organism evidence="2">
    <name type="scientific">uncultured Paludibacter sp</name>
    <dbReference type="NCBI Taxonomy" id="497635"/>
    <lineage>
        <taxon>Bacteria</taxon>
        <taxon>Pseudomonadati</taxon>
        <taxon>Bacteroidota</taxon>
        <taxon>Bacteroidia</taxon>
        <taxon>Bacteroidales</taxon>
        <taxon>Paludibacteraceae</taxon>
        <taxon>Paludibacter</taxon>
        <taxon>environmental samples</taxon>
    </lineage>
</organism>
<evidence type="ECO:0000313" key="2">
    <source>
        <dbReference type="EMBL" id="VBB48560.1"/>
    </source>
</evidence>
<dbReference type="GO" id="GO:0042802">
    <property type="term" value="F:identical protein binding"/>
    <property type="evidence" value="ECO:0007669"/>
    <property type="project" value="TreeGrafter"/>
</dbReference>
<dbReference type="CDD" id="cd01399">
    <property type="entry name" value="GlcN6P_deaminase"/>
    <property type="match status" value="1"/>
</dbReference>
<dbReference type="Gene3D" id="3.40.50.1360">
    <property type="match status" value="1"/>
</dbReference>